<dbReference type="EMBL" id="JABFUD020000001">
    <property type="protein sequence ID" value="KAI5084971.1"/>
    <property type="molecule type" value="Genomic_DNA"/>
</dbReference>
<evidence type="ECO:0000313" key="2">
    <source>
        <dbReference type="Proteomes" id="UP000886520"/>
    </source>
</evidence>
<organism evidence="1 2">
    <name type="scientific">Adiantum capillus-veneris</name>
    <name type="common">Maidenhair fern</name>
    <dbReference type="NCBI Taxonomy" id="13818"/>
    <lineage>
        <taxon>Eukaryota</taxon>
        <taxon>Viridiplantae</taxon>
        <taxon>Streptophyta</taxon>
        <taxon>Embryophyta</taxon>
        <taxon>Tracheophyta</taxon>
        <taxon>Polypodiopsida</taxon>
        <taxon>Polypodiidae</taxon>
        <taxon>Polypodiales</taxon>
        <taxon>Pteridineae</taxon>
        <taxon>Pteridaceae</taxon>
        <taxon>Vittarioideae</taxon>
        <taxon>Adiantum</taxon>
    </lineage>
</organism>
<reference evidence="1" key="1">
    <citation type="submission" date="2021-01" db="EMBL/GenBank/DDBJ databases">
        <title>Adiantum capillus-veneris genome.</title>
        <authorList>
            <person name="Fang Y."/>
            <person name="Liao Q."/>
        </authorList>
    </citation>
    <scope>NUCLEOTIDE SEQUENCE</scope>
    <source>
        <strain evidence="1">H3</strain>
        <tissue evidence="1">Leaf</tissue>
    </source>
</reference>
<dbReference type="AlphaFoldDB" id="A0A9D4ZSX9"/>
<accession>A0A9D4ZSX9</accession>
<protein>
    <submittedName>
        <fullName evidence="1">Uncharacterized protein</fullName>
    </submittedName>
</protein>
<keyword evidence="2" id="KW-1185">Reference proteome</keyword>
<comment type="caution">
    <text evidence="1">The sequence shown here is derived from an EMBL/GenBank/DDBJ whole genome shotgun (WGS) entry which is preliminary data.</text>
</comment>
<evidence type="ECO:0000313" key="1">
    <source>
        <dbReference type="EMBL" id="KAI5084971.1"/>
    </source>
</evidence>
<name>A0A9D4ZSX9_ADICA</name>
<proteinExistence type="predicted"/>
<sequence length="103" mass="11493">VLRVSPLKYHVKDSFSRPHCFELKPMGSLDSWVPMSTYCGSHILDTTFNKGVPDIRTKSRDIIPEGRAIDHTPSRACVSGYETRHIMVGEPSKDLKNATFSSG</sequence>
<dbReference type="Proteomes" id="UP000886520">
    <property type="component" value="Chromosome 1"/>
</dbReference>
<feature type="non-terminal residue" evidence="1">
    <location>
        <position position="1"/>
    </location>
</feature>
<gene>
    <name evidence="1" type="ORF">GOP47_0001140</name>
</gene>